<feature type="active site" description="Proton acceptor; for enolization step" evidence="4">
    <location>
        <position position="67"/>
    </location>
</feature>
<comment type="similarity">
    <text evidence="4">Belongs to the glucosamine/galactosamine-6-phosphate isomerase family. NagB subfamily.</text>
</comment>
<evidence type="ECO:0000313" key="7">
    <source>
        <dbReference type="EMBL" id="KPL59057.1"/>
    </source>
</evidence>
<dbReference type="EC" id="3.5.99.6" evidence="4"/>
<keyword evidence="2 4" id="KW-0378">Hydrolase</keyword>
<evidence type="ECO:0000256" key="3">
    <source>
        <dbReference type="ARBA" id="ARBA00023277"/>
    </source>
</evidence>
<evidence type="ECO:0000256" key="5">
    <source>
        <dbReference type="SAM" id="MobiDB-lite"/>
    </source>
</evidence>
<name>A0A0P6W124_9BACI</name>
<dbReference type="GO" id="GO:0006046">
    <property type="term" value="P:N-acetylglucosamine catabolic process"/>
    <property type="evidence" value="ECO:0007669"/>
    <property type="project" value="UniProtKB-UniRule"/>
</dbReference>
<feature type="active site" description="Proton acceptor; for ring-opening step" evidence="4">
    <location>
        <position position="138"/>
    </location>
</feature>
<dbReference type="InterPro" id="IPR004547">
    <property type="entry name" value="Glucosamine6P_isomerase"/>
</dbReference>
<dbReference type="GO" id="GO:0005975">
    <property type="term" value="P:carbohydrate metabolic process"/>
    <property type="evidence" value="ECO:0007669"/>
    <property type="project" value="InterPro"/>
</dbReference>
<comment type="pathway">
    <text evidence="4">Amino-sugar metabolism; N-acetylneuraminate degradation; D-fructose 6-phosphate from N-acetylneuraminate: step 5/5.</text>
</comment>
<dbReference type="InterPro" id="IPR006148">
    <property type="entry name" value="Glc/Gal-6P_isomerase"/>
</dbReference>
<dbReference type="InterPro" id="IPR018321">
    <property type="entry name" value="Glucosamine6P_isomerase_CS"/>
</dbReference>
<dbReference type="PANTHER" id="PTHR11280">
    <property type="entry name" value="GLUCOSAMINE-6-PHOSPHATE ISOMERASE"/>
    <property type="match status" value="1"/>
</dbReference>
<dbReference type="GO" id="GO:0042802">
    <property type="term" value="F:identical protein binding"/>
    <property type="evidence" value="ECO:0007669"/>
    <property type="project" value="TreeGrafter"/>
</dbReference>
<dbReference type="Gene3D" id="3.40.50.1360">
    <property type="match status" value="1"/>
</dbReference>
<sequence length="252" mass="27918">MKRIEVKDYQEMSRVAADYLLSKVKTSEKLTLGLATGGTPKGLYEVLIEDHEQNGTSYRHVSSFNLDEYIGLSRQHPNSYYQYMNENLFKHIDIDPENTHIPSGDAADPEKESKAYDEKIRSHGGIDIQVLGIGSNGHIGFNEPGTSFESNTHVVQLAQSTREANARYFDSIDEVPTHAITMGISSIMKSREILLLVSGEAKQEALKKLVEGTISESFPASILNHHDHVTVIADEEASALVKGLEFANKDAK</sequence>
<comment type="function">
    <text evidence="4">Catalyzes the reversible isomerization-deamination of glucosamine 6-phosphate (GlcN6P) to form fructose 6-phosphate (Fru6P) and ammonium ion.</text>
</comment>
<dbReference type="GO" id="GO:0004342">
    <property type="term" value="F:glucosamine-6-phosphate deaminase activity"/>
    <property type="evidence" value="ECO:0007669"/>
    <property type="project" value="UniProtKB-UniRule"/>
</dbReference>
<dbReference type="PATRIC" id="fig|218284.4.peg.4567"/>
<comment type="caution">
    <text evidence="7">The sequence shown here is derived from an EMBL/GenBank/DDBJ whole genome shotgun (WGS) entry which is preliminary data.</text>
</comment>
<evidence type="ECO:0000256" key="2">
    <source>
        <dbReference type="ARBA" id="ARBA00022801"/>
    </source>
</evidence>
<dbReference type="NCBIfam" id="TIGR00502">
    <property type="entry name" value="nagB"/>
    <property type="match status" value="1"/>
</dbReference>
<dbReference type="CDD" id="cd01399">
    <property type="entry name" value="GlcN6P_deaminase"/>
    <property type="match status" value="1"/>
</dbReference>
<dbReference type="GO" id="GO:0006043">
    <property type="term" value="P:glucosamine catabolic process"/>
    <property type="evidence" value="ECO:0007669"/>
    <property type="project" value="TreeGrafter"/>
</dbReference>
<dbReference type="UniPathway" id="UPA00629">
    <property type="reaction ID" value="UER00684"/>
</dbReference>
<keyword evidence="3 4" id="KW-0119">Carbohydrate metabolism</keyword>
<evidence type="ECO:0000259" key="6">
    <source>
        <dbReference type="Pfam" id="PF01182"/>
    </source>
</evidence>
<evidence type="ECO:0000313" key="8">
    <source>
        <dbReference type="Proteomes" id="UP000050398"/>
    </source>
</evidence>
<dbReference type="SUPFAM" id="SSF100950">
    <property type="entry name" value="NagB/RpiA/CoA transferase-like"/>
    <property type="match status" value="1"/>
</dbReference>
<feature type="active site" description="For ring-opening step" evidence="4">
    <location>
        <position position="143"/>
    </location>
</feature>
<reference evidence="7 8" key="1">
    <citation type="submission" date="2015-08" db="EMBL/GenBank/DDBJ databases">
        <title>Draft Genome Sequence of Bacillus vietnamensis UCD-SED5.</title>
        <authorList>
            <person name="Lee R.D."/>
            <person name="Jospin G."/>
            <person name="Lang J.M."/>
            <person name="Coil D.A."/>
            <person name="Eisen J.A."/>
        </authorList>
    </citation>
    <scope>NUCLEOTIDE SEQUENCE [LARGE SCALE GENOMIC DNA]</scope>
    <source>
        <strain evidence="7 8">UCD-SED5</strain>
    </source>
</reference>
<comment type="catalytic activity">
    <reaction evidence="1 4">
        <text>alpha-D-glucosamine 6-phosphate + H2O = beta-D-fructose 6-phosphate + NH4(+)</text>
        <dbReference type="Rhea" id="RHEA:12172"/>
        <dbReference type="ChEBI" id="CHEBI:15377"/>
        <dbReference type="ChEBI" id="CHEBI:28938"/>
        <dbReference type="ChEBI" id="CHEBI:57634"/>
        <dbReference type="ChEBI" id="CHEBI:75989"/>
        <dbReference type="EC" id="3.5.99.6"/>
    </reaction>
</comment>
<organism evidence="7 8">
    <name type="scientific">Rossellomorea vietnamensis</name>
    <dbReference type="NCBI Taxonomy" id="218284"/>
    <lineage>
        <taxon>Bacteria</taxon>
        <taxon>Bacillati</taxon>
        <taxon>Bacillota</taxon>
        <taxon>Bacilli</taxon>
        <taxon>Bacillales</taxon>
        <taxon>Bacillaceae</taxon>
        <taxon>Rossellomorea</taxon>
    </lineage>
</organism>
<dbReference type="PROSITE" id="PS01161">
    <property type="entry name" value="GLC_GALNAC_ISOMERASE"/>
    <property type="match status" value="1"/>
</dbReference>
<dbReference type="FunFam" id="3.40.50.1360:FF:000003">
    <property type="entry name" value="Glucosamine-6-phosphate deaminase"/>
    <property type="match status" value="1"/>
</dbReference>
<dbReference type="GO" id="GO:0019262">
    <property type="term" value="P:N-acetylneuraminate catabolic process"/>
    <property type="evidence" value="ECO:0007669"/>
    <property type="project" value="UniProtKB-UniRule"/>
</dbReference>
<dbReference type="Proteomes" id="UP000050398">
    <property type="component" value="Unassembled WGS sequence"/>
</dbReference>
<dbReference type="RefSeq" id="WP_060673119.1">
    <property type="nucleotide sequence ID" value="NZ_JBCNGU010000015.1"/>
</dbReference>
<accession>A0A0P6W124</accession>
<feature type="region of interest" description="Disordered" evidence="5">
    <location>
        <begin position="95"/>
        <end position="114"/>
    </location>
</feature>
<dbReference type="EMBL" id="LIXZ01000010">
    <property type="protein sequence ID" value="KPL59057.1"/>
    <property type="molecule type" value="Genomic_DNA"/>
</dbReference>
<dbReference type="Pfam" id="PF01182">
    <property type="entry name" value="Glucosamine_iso"/>
    <property type="match status" value="1"/>
</dbReference>
<dbReference type="GO" id="GO:0005737">
    <property type="term" value="C:cytoplasm"/>
    <property type="evidence" value="ECO:0007669"/>
    <property type="project" value="TreeGrafter"/>
</dbReference>
<protein>
    <recommendedName>
        <fullName evidence="4">Glucosamine-6-phosphate deaminase</fullName>
        <ecNumber evidence="4">3.5.99.6</ecNumber>
    </recommendedName>
    <alternativeName>
        <fullName evidence="4">GlcN6P deaminase</fullName>
        <shortName evidence="4">GNPDA</shortName>
    </alternativeName>
    <alternativeName>
        <fullName evidence="4">Glucosamine-6-phosphate isomerase</fullName>
    </alternativeName>
</protein>
<dbReference type="eggNOG" id="COG0363">
    <property type="taxonomic scope" value="Bacteria"/>
</dbReference>
<dbReference type="AlphaFoldDB" id="A0A0P6W124"/>
<dbReference type="PANTHER" id="PTHR11280:SF5">
    <property type="entry name" value="GLUCOSAMINE-6-PHOSPHATE ISOMERASE"/>
    <property type="match status" value="1"/>
</dbReference>
<dbReference type="InterPro" id="IPR037171">
    <property type="entry name" value="NagB/RpiA_transferase-like"/>
</dbReference>
<proteinExistence type="inferred from homology"/>
<comment type="caution">
    <text evidence="4">Lacks conserved residue(s) required for the propagation of feature annotation.</text>
</comment>
<feature type="active site" description="For ring-opening step" evidence="4">
    <location>
        <position position="136"/>
    </location>
</feature>
<dbReference type="HAMAP" id="MF_01241">
    <property type="entry name" value="GlcN6P_deamin"/>
    <property type="match status" value="1"/>
</dbReference>
<feature type="domain" description="Glucosamine/galactosamine-6-phosphate isomerase" evidence="6">
    <location>
        <begin position="10"/>
        <end position="228"/>
    </location>
</feature>
<evidence type="ECO:0000256" key="4">
    <source>
        <dbReference type="HAMAP-Rule" id="MF_01241"/>
    </source>
</evidence>
<dbReference type="OrthoDB" id="9791139at2"/>
<gene>
    <name evidence="4" type="primary">nagB</name>
    <name evidence="7" type="ORF">AM506_14050</name>
</gene>
<evidence type="ECO:0000256" key="1">
    <source>
        <dbReference type="ARBA" id="ARBA00000644"/>
    </source>
</evidence>